<evidence type="ECO:0000313" key="2">
    <source>
        <dbReference type="EMBL" id="KAJ1092495.1"/>
    </source>
</evidence>
<dbReference type="AlphaFoldDB" id="A0AAV7LXS3"/>
<feature type="region of interest" description="Disordered" evidence="1">
    <location>
        <begin position="1"/>
        <end position="30"/>
    </location>
</feature>
<comment type="caution">
    <text evidence="2">The sequence shown here is derived from an EMBL/GenBank/DDBJ whole genome shotgun (WGS) entry which is preliminary data.</text>
</comment>
<proteinExistence type="predicted"/>
<evidence type="ECO:0000313" key="3">
    <source>
        <dbReference type="Proteomes" id="UP001066276"/>
    </source>
</evidence>
<reference evidence="2" key="1">
    <citation type="journal article" date="2022" name="bioRxiv">
        <title>Sequencing and chromosome-scale assembly of the giantPleurodeles waltlgenome.</title>
        <authorList>
            <person name="Brown T."/>
            <person name="Elewa A."/>
            <person name="Iarovenko S."/>
            <person name="Subramanian E."/>
            <person name="Araus A.J."/>
            <person name="Petzold A."/>
            <person name="Susuki M."/>
            <person name="Suzuki K.-i.T."/>
            <person name="Hayashi T."/>
            <person name="Toyoda A."/>
            <person name="Oliveira C."/>
            <person name="Osipova E."/>
            <person name="Leigh N.D."/>
            <person name="Simon A."/>
            <person name="Yun M.H."/>
        </authorList>
    </citation>
    <scope>NUCLEOTIDE SEQUENCE</scope>
    <source>
        <strain evidence="2">20211129_DDA</strain>
        <tissue evidence="2">Liver</tissue>
    </source>
</reference>
<name>A0AAV7LXS3_PLEWA</name>
<gene>
    <name evidence="2" type="ORF">NDU88_005605</name>
</gene>
<organism evidence="2 3">
    <name type="scientific">Pleurodeles waltl</name>
    <name type="common">Iberian ribbed newt</name>
    <dbReference type="NCBI Taxonomy" id="8319"/>
    <lineage>
        <taxon>Eukaryota</taxon>
        <taxon>Metazoa</taxon>
        <taxon>Chordata</taxon>
        <taxon>Craniata</taxon>
        <taxon>Vertebrata</taxon>
        <taxon>Euteleostomi</taxon>
        <taxon>Amphibia</taxon>
        <taxon>Batrachia</taxon>
        <taxon>Caudata</taxon>
        <taxon>Salamandroidea</taxon>
        <taxon>Salamandridae</taxon>
        <taxon>Pleurodelinae</taxon>
        <taxon>Pleurodeles</taxon>
    </lineage>
</organism>
<evidence type="ECO:0000256" key="1">
    <source>
        <dbReference type="SAM" id="MobiDB-lite"/>
    </source>
</evidence>
<protein>
    <submittedName>
        <fullName evidence="2">Uncharacterized protein</fullName>
    </submittedName>
</protein>
<dbReference type="EMBL" id="JANPWB010000015">
    <property type="protein sequence ID" value="KAJ1092495.1"/>
    <property type="molecule type" value="Genomic_DNA"/>
</dbReference>
<keyword evidence="3" id="KW-1185">Reference proteome</keyword>
<accession>A0AAV7LXS3</accession>
<dbReference type="Proteomes" id="UP001066276">
    <property type="component" value="Chromosome 11"/>
</dbReference>
<sequence length="142" mass="15483">MSRRAPYLRPSPHTSGPPLLRHQGGRGGLQPLSHRLFTAPTRPLRVLEAPRHCWVRGPATAHQATLPVRSLRPPHPPIACQSVIQPLSAFPGSSRRPLALGDALAGRAQDRYAAAEARAAELTDTRLLTRPSWPPSPPKINF</sequence>